<feature type="compositionally biased region" description="Basic and acidic residues" evidence="1">
    <location>
        <begin position="449"/>
        <end position="465"/>
    </location>
</feature>
<feature type="region of interest" description="Disordered" evidence="1">
    <location>
        <begin position="386"/>
        <end position="406"/>
    </location>
</feature>
<name>A0AB72UIJ8_9PROT</name>
<evidence type="ECO:0000313" key="3">
    <source>
        <dbReference type="Proteomes" id="UP000007127"/>
    </source>
</evidence>
<dbReference type="GeneID" id="31930101"/>
<dbReference type="AlphaFoldDB" id="A0AB72UIJ8"/>
<dbReference type="Proteomes" id="UP000007127">
    <property type="component" value="Chromosome"/>
</dbReference>
<evidence type="ECO:0000256" key="1">
    <source>
        <dbReference type="SAM" id="MobiDB-lite"/>
    </source>
</evidence>
<evidence type="ECO:0000313" key="2">
    <source>
        <dbReference type="EMBL" id="AJD54078.1"/>
    </source>
</evidence>
<dbReference type="RefSeq" id="WP_007088537.1">
    <property type="nucleotide sequence ID" value="NZ_CP004388.1"/>
</dbReference>
<gene>
    <name evidence="2" type="ORF">TH3_19880</name>
</gene>
<accession>A0AB72UIJ8</accession>
<reference evidence="2 3" key="1">
    <citation type="journal article" date="2012" name="J. Bacteriol.">
        <title>Genome sequence of Thalassospira xiamenensis type strain M-5.</title>
        <authorList>
            <person name="Lai Q."/>
            <person name="Shao Z."/>
        </authorList>
    </citation>
    <scope>NUCLEOTIDE SEQUENCE [LARGE SCALE GENOMIC DNA]</scope>
    <source>
        <strain evidence="2 3">M-5</strain>
    </source>
</reference>
<feature type="region of interest" description="Disordered" evidence="1">
    <location>
        <begin position="433"/>
        <end position="487"/>
    </location>
</feature>
<dbReference type="KEGG" id="txi:TH3_19880"/>
<dbReference type="EMBL" id="CP004388">
    <property type="protein sequence ID" value="AJD54078.1"/>
    <property type="molecule type" value="Genomic_DNA"/>
</dbReference>
<sequence length="519" mass="53200">MSIGADWRQISPGNGASIANGAAGGGSAGSGAAEQLVDGAEEGRSFSEYMFGKDGFEFTDFLDVINPLQHIPGVGMVYRSITGDELGNGARVVGGGLFGGIFGLAGAAVDAVVDLATGEDTGAHIMAMFEGDEAPADQPLMADASLEGGPTVGASDLVLPWMVGDRSMAGEDGLPVDPAEQATITDAAPVAGVETLAMNEQQGTETQTDTTAYNAADLVTPWGGAVSNANAAAAYGAVKPVASPAVSNAQTLTQSVARQQVAPSAASMSAGDDPAIQTAQRLLAKAGDDVAGTNIDAQDADPAELAVAIARAGQSDIASNMTMRTAEDSRNGHQGMIQRASFSSENGDTVWARAQSSGRLSRGTSQFGVAPEIAAREAKYAKIKQGDVTKPANSEEAGSGQQSPLSAAEMAARFNAALGRDRAQTMANNAVASTNAVAQDKPASGQQIQREDRANSERDIARNDSADSAEMVHPLMEKAQSHSNSDAPVGVWFSQTMMDGLKKYQAMQESRQQPSGNSI</sequence>
<proteinExistence type="predicted"/>
<organism evidence="2 3">
    <name type="scientific">Thalassospira xiamenensis M-5 = DSM 17429</name>
    <dbReference type="NCBI Taxonomy" id="1123366"/>
    <lineage>
        <taxon>Bacteria</taxon>
        <taxon>Pseudomonadati</taxon>
        <taxon>Pseudomonadota</taxon>
        <taxon>Alphaproteobacteria</taxon>
        <taxon>Rhodospirillales</taxon>
        <taxon>Thalassospiraceae</taxon>
        <taxon>Thalassospira</taxon>
    </lineage>
</organism>
<protein>
    <submittedName>
        <fullName evidence="2">Uncharacterized protein</fullName>
    </submittedName>
</protein>